<comment type="caution">
    <text evidence="1">The sequence shown here is derived from an EMBL/GenBank/DDBJ whole genome shotgun (WGS) entry which is preliminary data.</text>
</comment>
<gene>
    <name evidence="1" type="ORF">CN678_24950</name>
</gene>
<dbReference type="AlphaFoldDB" id="A0AB73RC35"/>
<reference evidence="1" key="1">
    <citation type="submission" date="2017-09" db="EMBL/GenBank/DDBJ databases">
        <title>Large-scale bioinformatics analysis of Bacillus genomes uncovers conserved roles of natural products in bacterial physiology.</title>
        <authorList>
            <consortium name="Agbiome Team Llc"/>
            <person name="Bleich R.M."/>
            <person name="Kirk G.J."/>
            <person name="Santa Maria K.C."/>
            <person name="Allen S.E."/>
            <person name="Farag S."/>
            <person name="Shank E.A."/>
            <person name="Bowers A."/>
        </authorList>
    </citation>
    <scope>NUCLEOTIDE SEQUENCE</scope>
    <source>
        <strain evidence="1">AFS005430</strain>
    </source>
</reference>
<evidence type="ECO:0000313" key="1">
    <source>
        <dbReference type="EMBL" id="PEI83194.1"/>
    </source>
</evidence>
<feature type="non-terminal residue" evidence="1">
    <location>
        <position position="1"/>
    </location>
</feature>
<protein>
    <submittedName>
        <fullName evidence="1">Uncharacterized protein</fullName>
    </submittedName>
</protein>
<dbReference type="EMBL" id="NUEH01000059">
    <property type="protein sequence ID" value="PEI83194.1"/>
    <property type="molecule type" value="Genomic_DNA"/>
</dbReference>
<dbReference type="Proteomes" id="UP000220969">
    <property type="component" value="Unassembled WGS sequence"/>
</dbReference>
<proteinExistence type="predicted"/>
<organism evidence="1">
    <name type="scientific">Bacillus toyonensis</name>
    <dbReference type="NCBI Taxonomy" id="155322"/>
    <lineage>
        <taxon>Bacteria</taxon>
        <taxon>Bacillati</taxon>
        <taxon>Bacillota</taxon>
        <taxon>Bacilli</taxon>
        <taxon>Bacillales</taxon>
        <taxon>Bacillaceae</taxon>
        <taxon>Bacillus</taxon>
        <taxon>Bacillus cereus group</taxon>
    </lineage>
</organism>
<dbReference type="RefSeq" id="WP_098164908.1">
    <property type="nucleotide sequence ID" value="NZ_NUEH01000059.1"/>
</dbReference>
<accession>A0AB73RC35</accession>
<name>A0AB73RC35_9BACI</name>
<sequence>VANTIKNFDNKATSVANSIKSIDGNIQSGSKNRQTLIEILTSSAQNSLIYRLNQFILDSNIVQNALNEIRKKDQIYLQQTEKILENLNGAFKNWDFTKRLNALQEIAQSERNIALEVKVIFLELDFPPHDDLFPNEAKEIIKRYRTNDLNVVQTYVEELFLNKFDESALINMKSKWNGFEWLNNRISILEQVIEGHLAGYYNLTVPTLLAQTEGIVAQGFEHVGNMNGRKLKEFLSDLLSDDSTYSFDNQVKAFYTSKILAGFEHGKEINSSLSRHAILHGGDSLYGTKVNSLKCILIFDYLLERLNNRDSMAN</sequence>